<reference evidence="1 2" key="1">
    <citation type="submission" date="2011-05" db="EMBL/GenBank/DDBJ databases">
        <authorList>
            <person name="Muzny D."/>
            <person name="Qin X."/>
            <person name="Deng J."/>
            <person name="Jiang H."/>
            <person name="Liu Y."/>
            <person name="Qu J."/>
            <person name="Song X.-Z."/>
            <person name="Zhang L."/>
            <person name="Thornton R."/>
            <person name="Coyle M."/>
            <person name="Francisco L."/>
            <person name="Jackson L."/>
            <person name="Javaid M."/>
            <person name="Korchina V."/>
            <person name="Kovar C."/>
            <person name="Mata R."/>
            <person name="Mathew T."/>
            <person name="Ngo R."/>
            <person name="Nguyen L."/>
            <person name="Nguyen N."/>
            <person name="Okwuonu G."/>
            <person name="Ongeri F."/>
            <person name="Pham C."/>
            <person name="Simmons D."/>
            <person name="Wilczek-Boney K."/>
            <person name="Hale W."/>
            <person name="Jakkamsetti A."/>
            <person name="Pham P."/>
            <person name="Ruth R."/>
            <person name="San Lucas F."/>
            <person name="Warren J."/>
            <person name="Zhang J."/>
            <person name="Zhao Z."/>
            <person name="Zhou C."/>
            <person name="Zhu D."/>
            <person name="Lee S."/>
            <person name="Bess C."/>
            <person name="Blankenburg K."/>
            <person name="Forbes L."/>
            <person name="Fu Q."/>
            <person name="Gubbala S."/>
            <person name="Hirani K."/>
            <person name="Jayaseelan J.C."/>
            <person name="Lara F."/>
            <person name="Munidasa M."/>
            <person name="Palculict T."/>
            <person name="Patil S."/>
            <person name="Pu L.-L."/>
            <person name="Saada N."/>
            <person name="Tang L."/>
            <person name="Weissenberger G."/>
            <person name="Zhu Y."/>
            <person name="Hemphill L."/>
            <person name="Shang Y."/>
            <person name="Youmans B."/>
            <person name="Ayvaz T."/>
            <person name="Ross M."/>
            <person name="Santibanez J."/>
            <person name="Aqrawi P."/>
            <person name="Gross S."/>
            <person name="Joshi V."/>
            <person name="Fowler G."/>
            <person name="Nazareth L."/>
            <person name="Reid J."/>
            <person name="Worley K."/>
            <person name="Petrosino J."/>
            <person name="Highlander S."/>
            <person name="Gibbs R."/>
        </authorList>
    </citation>
    <scope>NUCLEOTIDE SEQUENCE [LARGE SCALE GENOMIC DNA]</scope>
    <source>
        <strain evidence="1 2">871</strain>
    </source>
</reference>
<dbReference type="EMBL" id="AGAY01000014">
    <property type="protein sequence ID" value="EGY53373.1"/>
    <property type="molecule type" value="Genomic_DNA"/>
</dbReference>
<sequence length="45" mass="5029">MANRLRKVYTQSNLYAKISAAFGMPILPGAAQPARLNPELKEIER</sequence>
<name>G4CFJ7_9NEIS</name>
<comment type="caution">
    <text evidence="1">The sequence shown here is derived from an EMBL/GenBank/DDBJ whole genome shotgun (WGS) entry which is preliminary data.</text>
</comment>
<gene>
    <name evidence="1" type="ORF">HMPREF9371_0386</name>
</gene>
<proteinExistence type="predicted"/>
<dbReference type="STRING" id="1032488.HMPREF9371_0386"/>
<dbReference type="AlphaFoldDB" id="G4CFJ7"/>
<evidence type="ECO:0000313" key="2">
    <source>
        <dbReference type="Proteomes" id="UP000003019"/>
    </source>
</evidence>
<dbReference type="Proteomes" id="UP000003019">
    <property type="component" value="Unassembled WGS sequence"/>
</dbReference>
<protein>
    <submittedName>
        <fullName evidence="1">Uncharacterized protein</fullName>
    </submittedName>
</protein>
<dbReference type="HOGENOM" id="CLU_3202443_0_0_4"/>
<keyword evidence="2" id="KW-1185">Reference proteome</keyword>
<accession>G4CFJ7</accession>
<organism evidence="1 2">
    <name type="scientific">Neisseria shayeganii 871</name>
    <dbReference type="NCBI Taxonomy" id="1032488"/>
    <lineage>
        <taxon>Bacteria</taxon>
        <taxon>Pseudomonadati</taxon>
        <taxon>Pseudomonadota</taxon>
        <taxon>Betaproteobacteria</taxon>
        <taxon>Neisseriales</taxon>
        <taxon>Neisseriaceae</taxon>
        <taxon>Neisseria</taxon>
    </lineage>
</organism>
<evidence type="ECO:0000313" key="1">
    <source>
        <dbReference type="EMBL" id="EGY53373.1"/>
    </source>
</evidence>